<evidence type="ECO:0000313" key="4">
    <source>
        <dbReference type="EMBL" id="MDO6416086.1"/>
    </source>
</evidence>
<dbReference type="GO" id="GO:0016746">
    <property type="term" value="F:acyltransferase activity"/>
    <property type="evidence" value="ECO:0007669"/>
    <property type="project" value="UniProtKB-KW"/>
</dbReference>
<keyword evidence="1" id="KW-1133">Transmembrane helix</keyword>
<keyword evidence="1" id="KW-0472">Membrane</keyword>
<dbReference type="Pfam" id="PF19040">
    <property type="entry name" value="SGNH"/>
    <property type="match status" value="1"/>
</dbReference>
<feature type="transmembrane region" description="Helical" evidence="1">
    <location>
        <begin position="168"/>
        <end position="185"/>
    </location>
</feature>
<reference evidence="4" key="1">
    <citation type="submission" date="2023-07" db="EMBL/GenBank/DDBJ databases">
        <authorList>
            <person name="Kim M."/>
        </authorList>
    </citation>
    <scope>NUCLEOTIDE SEQUENCE</scope>
    <source>
        <strain evidence="4">BIUV-7</strain>
    </source>
</reference>
<evidence type="ECO:0000313" key="5">
    <source>
        <dbReference type="Proteomes" id="UP001169764"/>
    </source>
</evidence>
<feature type="domain" description="Acyltransferase 3" evidence="2">
    <location>
        <begin position="7"/>
        <end position="327"/>
    </location>
</feature>
<feature type="transmembrane region" description="Helical" evidence="1">
    <location>
        <begin position="315"/>
        <end position="332"/>
    </location>
</feature>
<gene>
    <name evidence="4" type="ORF">Q4F19_16995</name>
</gene>
<dbReference type="InterPro" id="IPR050879">
    <property type="entry name" value="Acyltransferase_3"/>
</dbReference>
<evidence type="ECO:0000259" key="3">
    <source>
        <dbReference type="Pfam" id="PF19040"/>
    </source>
</evidence>
<feature type="transmembrane region" description="Helical" evidence="1">
    <location>
        <begin position="32"/>
        <end position="52"/>
    </location>
</feature>
<dbReference type="EC" id="2.3.1.-" evidence="4"/>
<keyword evidence="5" id="KW-1185">Reference proteome</keyword>
<sequence length="659" mass="72720">MNRYRSDIDGLRAIAILPVVLFHTGFSSFSGGYVGVDVFFVISGFLITSSLNNDFRAQTYSIAAFYERRIRRIMPALFAMLLLTFLVGALMLLPLDMVDLGTSMWGACLFVSNLTFWSLSGDYFGLPSERQPLLHTWSLAVEEQFYIFFPVLLAILHRFMRDRSITKLLAVLFVLSLALSIYASVRSPVANFYLLPTRAWELLAGSLVASGLRGPTSRRIAEIEGAFALFLLIVPIFAYGPNTPFPGISAVPPVLGAALIIHSGLGDSMSSAGRLLAHPLLRFVGLISYSLYLWHWPIIVYTRYGLLDVNLAQKFAIVAASVGAATLSWRYVERPFRRTGAVMGRQTLFIITSSVLAVLSIAGFLVARHGWEGRFPVAVVRAADKSTFQGPHRECGLAYDRKRTVETLCVLGAPGVKPNFVVIGDSHGDAAAPAVFDAARAVGQAGYQITATGYRPLLGFEKVGEQSKYRYLNRLTVHVLDGHPEINSIIIPIYWRQAVTIDGYLSSDGRRVASSSSVELGLRTLIMRYPKRRFLLIASSANSPLFGANAATRARLFHYHNFAPTVPIQNFRAMEASYRGVLDRLGNLPNVQVASYASKLCDARACYGLINGNLAYTDDNHLSYYASRLLIPTYKQFLMRAAQKKAGGQRTSKVDSESR</sequence>
<evidence type="ECO:0000259" key="2">
    <source>
        <dbReference type="Pfam" id="PF01757"/>
    </source>
</evidence>
<keyword evidence="1" id="KW-0812">Transmembrane</keyword>
<dbReference type="PANTHER" id="PTHR23028:SF53">
    <property type="entry name" value="ACYL_TRANSF_3 DOMAIN-CONTAINING PROTEIN"/>
    <property type="match status" value="1"/>
</dbReference>
<keyword evidence="4" id="KW-0012">Acyltransferase</keyword>
<dbReference type="Proteomes" id="UP001169764">
    <property type="component" value="Unassembled WGS sequence"/>
</dbReference>
<evidence type="ECO:0000256" key="1">
    <source>
        <dbReference type="SAM" id="Phobius"/>
    </source>
</evidence>
<dbReference type="InterPro" id="IPR043968">
    <property type="entry name" value="SGNH"/>
</dbReference>
<feature type="domain" description="SGNH" evidence="3">
    <location>
        <begin position="406"/>
        <end position="635"/>
    </location>
</feature>
<dbReference type="RefSeq" id="WP_303545077.1">
    <property type="nucleotide sequence ID" value="NZ_JAUOTP010000009.1"/>
</dbReference>
<dbReference type="Pfam" id="PF01757">
    <property type="entry name" value="Acyl_transf_3"/>
    <property type="match status" value="1"/>
</dbReference>
<feature type="transmembrane region" description="Helical" evidence="1">
    <location>
        <begin position="348"/>
        <end position="367"/>
    </location>
</feature>
<name>A0ABT8YCK8_9SPHN</name>
<proteinExistence type="predicted"/>
<dbReference type="PANTHER" id="PTHR23028">
    <property type="entry name" value="ACETYLTRANSFERASE"/>
    <property type="match status" value="1"/>
</dbReference>
<feature type="transmembrane region" description="Helical" evidence="1">
    <location>
        <begin position="275"/>
        <end position="295"/>
    </location>
</feature>
<dbReference type="InterPro" id="IPR002656">
    <property type="entry name" value="Acyl_transf_3_dom"/>
</dbReference>
<dbReference type="EMBL" id="JAUOTP010000009">
    <property type="protein sequence ID" value="MDO6416086.1"/>
    <property type="molecule type" value="Genomic_DNA"/>
</dbReference>
<comment type="caution">
    <text evidence="4">The sequence shown here is derived from an EMBL/GenBank/DDBJ whole genome shotgun (WGS) entry which is preliminary data.</text>
</comment>
<organism evidence="4 5">
    <name type="scientific">Sphingomonas natans</name>
    <dbReference type="NCBI Taxonomy" id="3063330"/>
    <lineage>
        <taxon>Bacteria</taxon>
        <taxon>Pseudomonadati</taxon>
        <taxon>Pseudomonadota</taxon>
        <taxon>Alphaproteobacteria</taxon>
        <taxon>Sphingomonadales</taxon>
        <taxon>Sphingomonadaceae</taxon>
        <taxon>Sphingomonas</taxon>
    </lineage>
</organism>
<feature type="transmembrane region" description="Helical" evidence="1">
    <location>
        <begin position="245"/>
        <end position="263"/>
    </location>
</feature>
<feature type="transmembrane region" description="Helical" evidence="1">
    <location>
        <begin position="73"/>
        <end position="95"/>
    </location>
</feature>
<accession>A0ABT8YCK8</accession>
<keyword evidence="4" id="KW-0808">Transferase</keyword>
<feature type="transmembrane region" description="Helical" evidence="1">
    <location>
        <begin position="134"/>
        <end position="156"/>
    </location>
</feature>
<protein>
    <submittedName>
        <fullName evidence="4">Acyltransferase family protein</fullName>
        <ecNumber evidence="4">2.3.1.-</ecNumber>
    </submittedName>
</protein>